<comment type="caution">
    <text evidence="4">The sequence shown here is derived from an EMBL/GenBank/DDBJ whole genome shotgun (WGS) entry which is preliminary data.</text>
</comment>
<feature type="region of interest" description="Disordered" evidence="2">
    <location>
        <begin position="83"/>
        <end position="107"/>
    </location>
</feature>
<feature type="compositionally biased region" description="Basic and acidic residues" evidence="2">
    <location>
        <begin position="98"/>
        <end position="107"/>
    </location>
</feature>
<feature type="region of interest" description="Disordered" evidence="2">
    <location>
        <begin position="121"/>
        <end position="143"/>
    </location>
</feature>
<dbReference type="Proteomes" id="UP000279236">
    <property type="component" value="Unassembled WGS sequence"/>
</dbReference>
<accession>A0A427Y010</accession>
<feature type="coiled-coil region" evidence="1">
    <location>
        <begin position="556"/>
        <end position="590"/>
    </location>
</feature>
<feature type="compositionally biased region" description="Acidic residues" evidence="2">
    <location>
        <begin position="494"/>
        <end position="504"/>
    </location>
</feature>
<feature type="compositionally biased region" description="Polar residues" evidence="2">
    <location>
        <begin position="298"/>
        <end position="309"/>
    </location>
</feature>
<name>A0A427Y010_9TREE</name>
<feature type="region of interest" description="Disordered" evidence="2">
    <location>
        <begin position="219"/>
        <end position="547"/>
    </location>
</feature>
<feature type="compositionally biased region" description="Polar residues" evidence="2">
    <location>
        <begin position="256"/>
        <end position="268"/>
    </location>
</feature>
<feature type="compositionally biased region" description="Acidic residues" evidence="2">
    <location>
        <begin position="404"/>
        <end position="439"/>
    </location>
</feature>
<feature type="compositionally biased region" description="Basic residues" evidence="2">
    <location>
        <begin position="524"/>
        <end position="539"/>
    </location>
</feature>
<evidence type="ECO:0000313" key="4">
    <source>
        <dbReference type="EMBL" id="RSH84325.1"/>
    </source>
</evidence>
<dbReference type="EMBL" id="RSCE01000003">
    <property type="protein sequence ID" value="RSH84325.1"/>
    <property type="molecule type" value="Genomic_DNA"/>
</dbReference>
<dbReference type="GeneID" id="39590386"/>
<feature type="domain" description="BZIP" evidence="3">
    <location>
        <begin position="536"/>
        <end position="551"/>
    </location>
</feature>
<feature type="compositionally biased region" description="Basic and acidic residues" evidence="2">
    <location>
        <begin position="337"/>
        <end position="354"/>
    </location>
</feature>
<feature type="compositionally biased region" description="Polar residues" evidence="2">
    <location>
        <begin position="355"/>
        <end position="389"/>
    </location>
</feature>
<gene>
    <name evidence="4" type="ORF">EHS24_005843</name>
</gene>
<keyword evidence="1" id="KW-0175">Coiled coil</keyword>
<dbReference type="InterPro" id="IPR004827">
    <property type="entry name" value="bZIP"/>
</dbReference>
<reference evidence="4 5" key="1">
    <citation type="submission" date="2018-11" db="EMBL/GenBank/DDBJ databases">
        <title>Genome sequence of Apiotrichum porosum DSM 27194.</title>
        <authorList>
            <person name="Aliyu H."/>
            <person name="Gorte O."/>
            <person name="Ochsenreither K."/>
        </authorList>
    </citation>
    <scope>NUCLEOTIDE SEQUENCE [LARGE SCALE GENOMIC DNA]</scope>
    <source>
        <strain evidence="4 5">DSM 27194</strain>
    </source>
</reference>
<dbReference type="AlphaFoldDB" id="A0A427Y010"/>
<evidence type="ECO:0000256" key="1">
    <source>
        <dbReference type="SAM" id="Coils"/>
    </source>
</evidence>
<dbReference type="RefSeq" id="XP_028477773.1">
    <property type="nucleotide sequence ID" value="XM_028621321.1"/>
</dbReference>
<dbReference type="GO" id="GO:0003700">
    <property type="term" value="F:DNA-binding transcription factor activity"/>
    <property type="evidence" value="ECO:0007669"/>
    <property type="project" value="InterPro"/>
</dbReference>
<evidence type="ECO:0000313" key="5">
    <source>
        <dbReference type="Proteomes" id="UP000279236"/>
    </source>
</evidence>
<evidence type="ECO:0000256" key="2">
    <source>
        <dbReference type="SAM" id="MobiDB-lite"/>
    </source>
</evidence>
<keyword evidence="5" id="KW-1185">Reference proteome</keyword>
<proteinExistence type="predicted"/>
<feature type="compositionally biased region" description="Basic and acidic residues" evidence="2">
    <location>
        <begin position="274"/>
        <end position="285"/>
    </location>
</feature>
<organism evidence="4 5">
    <name type="scientific">Apiotrichum porosum</name>
    <dbReference type="NCBI Taxonomy" id="105984"/>
    <lineage>
        <taxon>Eukaryota</taxon>
        <taxon>Fungi</taxon>
        <taxon>Dikarya</taxon>
        <taxon>Basidiomycota</taxon>
        <taxon>Agaricomycotina</taxon>
        <taxon>Tremellomycetes</taxon>
        <taxon>Trichosporonales</taxon>
        <taxon>Trichosporonaceae</taxon>
        <taxon>Apiotrichum</taxon>
    </lineage>
</organism>
<dbReference type="OrthoDB" id="2597011at2759"/>
<dbReference type="CDD" id="cd14686">
    <property type="entry name" value="bZIP"/>
    <property type="match status" value="1"/>
</dbReference>
<sequence>MVATVASLPPNILTNNLVPTEPSAHSPLNDPHMSNSPHPFPPVLDRKPVLSSGGSISGPINLLADVALDSSISATSFQKPSITLPLSSPSGAHPGGPHPHDQERLPNVRAGDRRGSLVLEHPGYERSLAGGHSRPRGPPASMDVDWQKQIPRFPQQAVYSPLPFTDNRPWQHEDGNQGHGSNNYQIHHEQFNRPHFSPMTNSYPDYPLHSPVMAMNHGGGYTPPQPGGHDATRIGSQIGGSGNGRTVQPPPRPTARGTQSSSAINLTRPSAWPDRNHPDNAERYSQHMSLHGRREEFNQSPQGGPSNQRPGWAHTGQHGQHGQTEPARGPLPPPLRSPHDTDDQHSRYSSRRDQGSLSATTVSTSGNRFSPLSQNQPQTQREISSQSRMSDINCDPNPSSPPPDIEDMDDDGDSDDDESMSSEEDDDDNENEDELDDEYVPGSLSRTSPRRARRNEPIISPGPSSTRPRRDSVEGTRASGRLQSKRQPERDDSPEGDELFEIAEGELPQLPSHLDGVKGSMSPPKKRTYIRRDAQRRKQQNAQAQKKFRMKKKAAAEQMRIELDEQRAVIDDLRAKHTSLNNLLQEKNALLIRLRNDNGRLKHDLDTCRCGAYERSKERDRKFNDYDVPME</sequence>
<dbReference type="STRING" id="105984.A0A427Y010"/>
<dbReference type="PROSITE" id="PS00036">
    <property type="entry name" value="BZIP_BASIC"/>
    <property type="match status" value="1"/>
</dbReference>
<protein>
    <recommendedName>
        <fullName evidence="3">BZIP domain-containing protein</fullName>
    </recommendedName>
</protein>
<feature type="region of interest" description="Disordered" evidence="2">
    <location>
        <begin position="1"/>
        <end position="36"/>
    </location>
</feature>
<evidence type="ECO:0000259" key="3">
    <source>
        <dbReference type="PROSITE" id="PS00036"/>
    </source>
</evidence>